<protein>
    <submittedName>
        <fullName evidence="1">Ester cyclase</fullName>
    </submittedName>
</protein>
<name>A0A0W1SX88_9EURY</name>
<dbReference type="InterPro" id="IPR032710">
    <property type="entry name" value="NTF2-like_dom_sf"/>
</dbReference>
<organism evidence="1 2">
    <name type="scientific">Haloferax profundi</name>
    <dbReference type="NCBI Taxonomy" id="1544718"/>
    <lineage>
        <taxon>Archaea</taxon>
        <taxon>Methanobacteriati</taxon>
        <taxon>Methanobacteriota</taxon>
        <taxon>Stenosarchaea group</taxon>
        <taxon>Halobacteria</taxon>
        <taxon>Halobacteriales</taxon>
        <taxon>Haloferacaceae</taxon>
        <taxon>Haloferax</taxon>
    </lineage>
</organism>
<dbReference type="Gene3D" id="3.10.450.50">
    <property type="match status" value="1"/>
</dbReference>
<comment type="caution">
    <text evidence="1">The sequence shown here is derived from an EMBL/GenBank/DDBJ whole genome shotgun (WGS) entry which is preliminary data.</text>
</comment>
<proteinExistence type="predicted"/>
<reference evidence="1 2" key="1">
    <citation type="submission" date="2015-12" db="EMBL/GenBank/DDBJ databases">
        <title>Haloferax profundi sp. nov. isolated from the Discovery deep brine-seawater interface in the Red Sea.</title>
        <authorList>
            <person name="Zhang G."/>
            <person name="Stingl U."/>
            <person name="Rashid M."/>
        </authorList>
    </citation>
    <scope>NUCLEOTIDE SEQUENCE [LARGE SCALE GENOMIC DNA]</scope>
    <source>
        <strain evidence="1 2">SB29</strain>
    </source>
</reference>
<keyword evidence="2" id="KW-1185">Reference proteome</keyword>
<sequence length="148" mass="16395">MASASTPTPGTDANAQLARRIPEEIATEGNFDLIDEICAEDFVDHTPMWETTGRDEFKSRMQSLLDSFGEFSATVEETVTEGDTVAMRLTLRGTHAGEFMGVEPTGKRFEVGNMVFTRIEDGMIAERWVDPDMLGMLTQLGIVELPEM</sequence>
<dbReference type="InterPro" id="IPR009959">
    <property type="entry name" value="Cyclase_SnoaL-like"/>
</dbReference>
<dbReference type="AlphaFoldDB" id="A0A0W1SX88"/>
<dbReference type="RefSeq" id="WP_058570605.1">
    <property type="nucleotide sequence ID" value="NZ_LOPV01000013.1"/>
</dbReference>
<dbReference type="GO" id="GO:0030638">
    <property type="term" value="P:polyketide metabolic process"/>
    <property type="evidence" value="ECO:0007669"/>
    <property type="project" value="InterPro"/>
</dbReference>
<dbReference type="OrthoDB" id="8685at2157"/>
<dbReference type="EMBL" id="LOPV01000013">
    <property type="protein sequence ID" value="KTG30898.1"/>
    <property type="molecule type" value="Genomic_DNA"/>
</dbReference>
<dbReference type="PANTHER" id="PTHR38436">
    <property type="entry name" value="POLYKETIDE CYCLASE SNOAL-LIKE DOMAIN"/>
    <property type="match status" value="1"/>
</dbReference>
<evidence type="ECO:0000313" key="2">
    <source>
        <dbReference type="Proteomes" id="UP000053157"/>
    </source>
</evidence>
<dbReference type="SUPFAM" id="SSF54427">
    <property type="entry name" value="NTF2-like"/>
    <property type="match status" value="1"/>
</dbReference>
<dbReference type="PANTHER" id="PTHR38436:SF1">
    <property type="entry name" value="ESTER CYCLASE"/>
    <property type="match status" value="1"/>
</dbReference>
<dbReference type="Proteomes" id="UP000053157">
    <property type="component" value="Unassembled WGS sequence"/>
</dbReference>
<accession>A0A0W1SX88</accession>
<evidence type="ECO:0000313" key="1">
    <source>
        <dbReference type="EMBL" id="KTG30898.1"/>
    </source>
</evidence>
<gene>
    <name evidence="1" type="ORF">AUR66_00520</name>
</gene>
<dbReference type="Pfam" id="PF07366">
    <property type="entry name" value="SnoaL"/>
    <property type="match status" value="1"/>
</dbReference>